<organism evidence="1 2">
    <name type="scientific">Paenibacillus plantiphilus</name>
    <dbReference type="NCBI Taxonomy" id="2905650"/>
    <lineage>
        <taxon>Bacteria</taxon>
        <taxon>Bacillati</taxon>
        <taxon>Bacillota</taxon>
        <taxon>Bacilli</taxon>
        <taxon>Bacillales</taxon>
        <taxon>Paenibacillaceae</taxon>
        <taxon>Paenibacillus</taxon>
    </lineage>
</organism>
<evidence type="ECO:0000313" key="2">
    <source>
        <dbReference type="Proteomes" id="UP000838686"/>
    </source>
</evidence>
<evidence type="ECO:0000313" key="1">
    <source>
        <dbReference type="EMBL" id="CAH1215703.1"/>
    </source>
</evidence>
<sequence length="184" mass="21210">MTNIPEPNYYSSAVIRARLEKRLGAAQSIEDYVGDNYAKDVTECFNILDIDYPVTAAGILGRALENCTKEYCERKISNKRKLSVNTASWPISNIRRVLVEGNQKDRLSFLNQQEVTKNGHKLKLKKKYITDAVYTYLIDIKNLRNDAFHGCDDEKYLEWESRSYILIELGMNCLVSLVKEMNDI</sequence>
<evidence type="ECO:0008006" key="3">
    <source>
        <dbReference type="Google" id="ProtNLM"/>
    </source>
</evidence>
<name>A0ABN8GTU4_9BACL</name>
<protein>
    <recommendedName>
        <fullName evidence="3">DUF4145 domain-containing protein</fullName>
    </recommendedName>
</protein>
<reference evidence="1" key="1">
    <citation type="submission" date="2022-01" db="EMBL/GenBank/DDBJ databases">
        <authorList>
            <person name="Criscuolo A."/>
        </authorList>
    </citation>
    <scope>NUCLEOTIDE SEQUENCE</scope>
    <source>
        <strain evidence="1">CIP111893</strain>
    </source>
</reference>
<dbReference type="Proteomes" id="UP000838686">
    <property type="component" value="Unassembled WGS sequence"/>
</dbReference>
<proteinExistence type="predicted"/>
<gene>
    <name evidence="1" type="ORF">PAECIP111893_04009</name>
</gene>
<keyword evidence="2" id="KW-1185">Reference proteome</keyword>
<accession>A0ABN8GTU4</accession>
<dbReference type="EMBL" id="CAKMMF010000025">
    <property type="protein sequence ID" value="CAH1215703.1"/>
    <property type="molecule type" value="Genomic_DNA"/>
</dbReference>
<comment type="caution">
    <text evidence="1">The sequence shown here is derived from an EMBL/GenBank/DDBJ whole genome shotgun (WGS) entry which is preliminary data.</text>
</comment>
<dbReference type="RefSeq" id="WP_236344351.1">
    <property type="nucleotide sequence ID" value="NZ_CAKMMF010000025.1"/>
</dbReference>